<proteinExistence type="predicted"/>
<feature type="domain" description="Glycosyl transferase family 1" evidence="1">
    <location>
        <begin position="177"/>
        <end position="339"/>
    </location>
</feature>
<evidence type="ECO:0008006" key="5">
    <source>
        <dbReference type="Google" id="ProtNLM"/>
    </source>
</evidence>
<dbReference type="Proteomes" id="UP000178606">
    <property type="component" value="Unassembled WGS sequence"/>
</dbReference>
<dbReference type="GO" id="GO:0016757">
    <property type="term" value="F:glycosyltransferase activity"/>
    <property type="evidence" value="ECO:0007669"/>
    <property type="project" value="TreeGrafter"/>
</dbReference>
<dbReference type="SUPFAM" id="SSF53756">
    <property type="entry name" value="UDP-Glycosyltransferase/glycogen phosphorylase"/>
    <property type="match status" value="1"/>
</dbReference>
<evidence type="ECO:0000259" key="1">
    <source>
        <dbReference type="Pfam" id="PF00534"/>
    </source>
</evidence>
<dbReference type="InterPro" id="IPR028098">
    <property type="entry name" value="Glyco_trans_4-like_N"/>
</dbReference>
<dbReference type="Pfam" id="PF00534">
    <property type="entry name" value="Glycos_transf_1"/>
    <property type="match status" value="1"/>
</dbReference>
<dbReference type="AlphaFoldDB" id="A0A1F6C6S1"/>
<gene>
    <name evidence="3" type="ORF">A3F84_00455</name>
</gene>
<dbReference type="Gene3D" id="3.40.50.2000">
    <property type="entry name" value="Glycogen Phosphorylase B"/>
    <property type="match status" value="2"/>
</dbReference>
<evidence type="ECO:0000313" key="3">
    <source>
        <dbReference type="EMBL" id="OGG44836.1"/>
    </source>
</evidence>
<sequence length="369" mass="40205">MLAVAGGLDRDRYEVSVVCGTGDPSEGSLMDHAAAMGIPTRTVRGLQREIAPLRDALTFWRLFRLIREGGYQVVHTHISKAGVLGRLAAAAAGVPVILHTYHGDVFRSYFSPFRSRLFLAFEQVAAAVSDRLIEVSRATLKRHVAYGVARPDRFVVIPNGIDLTPFDRPAPDACEVRATLGLPLKAPIVGTVAMLVQVKRIDVLLSAMETVLRRLPDAALVIVGDGNQRTLLEDRAGVPPLRGRVRFLGLRDDVPALMPAFDALVLSSDEEGCPTSPIEAMAAGRPVVATDVGGVPEVVKHGQSGLLVPRRDPDRLADAILSLLQSPDRARAMGLRGRQIARERFDARRMVERVDALYRELLREKGIET</sequence>
<dbReference type="PANTHER" id="PTHR12526:SF638">
    <property type="entry name" value="SPORE COAT PROTEIN SA"/>
    <property type="match status" value="1"/>
</dbReference>
<feature type="domain" description="Glycosyltransferase subfamily 4-like N-terminal" evidence="2">
    <location>
        <begin position="3"/>
        <end position="163"/>
    </location>
</feature>
<dbReference type="PANTHER" id="PTHR12526">
    <property type="entry name" value="GLYCOSYLTRANSFERASE"/>
    <property type="match status" value="1"/>
</dbReference>
<dbReference type="CDD" id="cd03808">
    <property type="entry name" value="GT4_CapM-like"/>
    <property type="match status" value="1"/>
</dbReference>
<evidence type="ECO:0000259" key="2">
    <source>
        <dbReference type="Pfam" id="PF13439"/>
    </source>
</evidence>
<dbReference type="InterPro" id="IPR001296">
    <property type="entry name" value="Glyco_trans_1"/>
</dbReference>
<protein>
    <recommendedName>
        <fullName evidence="5">Glycosyltransferase subfamily 4-like N-terminal domain-containing protein</fullName>
    </recommendedName>
</protein>
<organism evidence="3 4">
    <name type="scientific">Handelsmanbacteria sp. (strain RIFCSPLOWO2_12_FULL_64_10)</name>
    <dbReference type="NCBI Taxonomy" id="1817868"/>
    <lineage>
        <taxon>Bacteria</taxon>
        <taxon>Candidatus Handelsmaniibacteriota</taxon>
    </lineage>
</organism>
<accession>A0A1F6C6S1</accession>
<name>A0A1F6C6S1_HANXR</name>
<dbReference type="Pfam" id="PF13439">
    <property type="entry name" value="Glyco_transf_4"/>
    <property type="match status" value="1"/>
</dbReference>
<dbReference type="EMBL" id="MFKF01000394">
    <property type="protein sequence ID" value="OGG44836.1"/>
    <property type="molecule type" value="Genomic_DNA"/>
</dbReference>
<reference evidence="3 4" key="1">
    <citation type="journal article" date="2016" name="Nat. Commun.">
        <title>Thousands of microbial genomes shed light on interconnected biogeochemical processes in an aquifer system.</title>
        <authorList>
            <person name="Anantharaman K."/>
            <person name="Brown C.T."/>
            <person name="Hug L.A."/>
            <person name="Sharon I."/>
            <person name="Castelle C.J."/>
            <person name="Probst A.J."/>
            <person name="Thomas B.C."/>
            <person name="Singh A."/>
            <person name="Wilkins M.J."/>
            <person name="Karaoz U."/>
            <person name="Brodie E.L."/>
            <person name="Williams K.H."/>
            <person name="Hubbard S.S."/>
            <person name="Banfield J.F."/>
        </authorList>
    </citation>
    <scope>NUCLEOTIDE SEQUENCE [LARGE SCALE GENOMIC DNA]</scope>
    <source>
        <strain evidence="4">RIFCSPLOWO2_12_FULL_64_10</strain>
    </source>
</reference>
<evidence type="ECO:0000313" key="4">
    <source>
        <dbReference type="Proteomes" id="UP000178606"/>
    </source>
</evidence>
<comment type="caution">
    <text evidence="3">The sequence shown here is derived from an EMBL/GenBank/DDBJ whole genome shotgun (WGS) entry which is preliminary data.</text>
</comment>